<proteinExistence type="predicted"/>
<reference evidence="1 2" key="1">
    <citation type="submission" date="2024-01" db="EMBL/GenBank/DDBJ databases">
        <title>The complete chloroplast genome sequence of Lithospermum erythrorhizon: insights into the phylogenetic relationship among Boraginaceae species and the maternal lineages of purple gromwells.</title>
        <authorList>
            <person name="Okada T."/>
            <person name="Watanabe K."/>
        </authorList>
    </citation>
    <scope>NUCLEOTIDE SEQUENCE [LARGE SCALE GENOMIC DNA]</scope>
</reference>
<dbReference type="InterPro" id="IPR043128">
    <property type="entry name" value="Rev_trsase/Diguanyl_cyclase"/>
</dbReference>
<dbReference type="InterPro" id="IPR043502">
    <property type="entry name" value="DNA/RNA_pol_sf"/>
</dbReference>
<evidence type="ECO:0008006" key="3">
    <source>
        <dbReference type="Google" id="ProtNLM"/>
    </source>
</evidence>
<sequence length="224" mass="26039">MAFSLKNAEVTYLRMVNKVFSTQIGRNMEIYVDDMLIKSREAEDHEANLWESFENMRRNKLWLNPDNQKNAQRLIGKIAALTWFTSRTRDQSLPFFKAIKKGKELDLAVSQYALSRVLIREEDKVQRLVYYVSRVMRGAETMSSQTNSVEVITDQPLQQILENPSRSGWILKWAIELNEFDLRYRLRTSIKAQAIADFMVECTHGPEEAASELISLIEASQKRV</sequence>
<evidence type="ECO:0000313" key="2">
    <source>
        <dbReference type="Proteomes" id="UP001454036"/>
    </source>
</evidence>
<keyword evidence="2" id="KW-1185">Reference proteome</keyword>
<dbReference type="SUPFAM" id="SSF56672">
    <property type="entry name" value="DNA/RNA polymerases"/>
    <property type="match status" value="1"/>
</dbReference>
<dbReference type="Gene3D" id="3.30.70.270">
    <property type="match status" value="1"/>
</dbReference>
<dbReference type="AlphaFoldDB" id="A0AAV3QC28"/>
<accession>A0AAV3QC28</accession>
<protein>
    <recommendedName>
        <fullName evidence="3">Reverse transcriptase domain-containing protein</fullName>
    </recommendedName>
</protein>
<organism evidence="1 2">
    <name type="scientific">Lithospermum erythrorhizon</name>
    <name type="common">Purple gromwell</name>
    <name type="synonym">Lithospermum officinale var. erythrorhizon</name>
    <dbReference type="NCBI Taxonomy" id="34254"/>
    <lineage>
        <taxon>Eukaryota</taxon>
        <taxon>Viridiplantae</taxon>
        <taxon>Streptophyta</taxon>
        <taxon>Embryophyta</taxon>
        <taxon>Tracheophyta</taxon>
        <taxon>Spermatophyta</taxon>
        <taxon>Magnoliopsida</taxon>
        <taxon>eudicotyledons</taxon>
        <taxon>Gunneridae</taxon>
        <taxon>Pentapetalae</taxon>
        <taxon>asterids</taxon>
        <taxon>lamiids</taxon>
        <taxon>Boraginales</taxon>
        <taxon>Boraginaceae</taxon>
        <taxon>Boraginoideae</taxon>
        <taxon>Lithospermeae</taxon>
        <taxon>Lithospermum</taxon>
    </lineage>
</organism>
<dbReference type="EMBL" id="BAABME010004070">
    <property type="protein sequence ID" value="GAA0161070.1"/>
    <property type="molecule type" value="Genomic_DNA"/>
</dbReference>
<name>A0AAV3QC28_LITER</name>
<comment type="caution">
    <text evidence="1">The sequence shown here is derived from an EMBL/GenBank/DDBJ whole genome shotgun (WGS) entry which is preliminary data.</text>
</comment>
<dbReference type="PANTHER" id="PTHR48475:SF2">
    <property type="entry name" value="RIBONUCLEASE H"/>
    <property type="match status" value="1"/>
</dbReference>
<gene>
    <name evidence="1" type="ORF">LIER_17474</name>
</gene>
<dbReference type="Proteomes" id="UP001454036">
    <property type="component" value="Unassembled WGS sequence"/>
</dbReference>
<evidence type="ECO:0000313" key="1">
    <source>
        <dbReference type="EMBL" id="GAA0161070.1"/>
    </source>
</evidence>
<dbReference type="PANTHER" id="PTHR48475">
    <property type="entry name" value="RIBONUCLEASE H"/>
    <property type="match status" value="1"/>
</dbReference>